<sequence length="264" mass="28849">MELQDAVAIVTGGARGFGRAFADKILAARGKVLITDVDVQELRATGEALQAQYGEKNVCWRFQDVTEKDSFSQAFAYASEYFHEPVNVLVNNAGVFSAMSFYEHESTYWETVVDIDLIAPIRGTRCAIAEFKRTLNGKEGVVVNVASMAGLVHVPFGPDYAAAKHGVVGLTRSLYTLQKSDNIRCFCMCPGFADTDMGRNAEETVPEYTSIMGGLLPVQVIVDAFVAGLREPDNAGRVQCIMHDGIMYHSFPTDKVLSPTPDCE</sequence>
<dbReference type="SUPFAM" id="SSF51735">
    <property type="entry name" value="NAD(P)-binding Rossmann-fold domains"/>
    <property type="match status" value="1"/>
</dbReference>
<dbReference type="PRINTS" id="PR00081">
    <property type="entry name" value="GDHRDH"/>
</dbReference>
<protein>
    <recommendedName>
        <fullName evidence="6">15-hydroxyprostaglandin dehydrogenase</fullName>
    </recommendedName>
</protein>
<dbReference type="PRINTS" id="PR00080">
    <property type="entry name" value="SDRFAMILY"/>
</dbReference>
<keyword evidence="5" id="KW-1185">Reference proteome</keyword>
<dbReference type="InterPro" id="IPR002347">
    <property type="entry name" value="SDR_fam"/>
</dbReference>
<evidence type="ECO:0008006" key="6">
    <source>
        <dbReference type="Google" id="ProtNLM"/>
    </source>
</evidence>
<evidence type="ECO:0000313" key="5">
    <source>
        <dbReference type="Proteomes" id="UP001162031"/>
    </source>
</evidence>
<evidence type="ECO:0000313" key="4">
    <source>
        <dbReference type="EMBL" id="CAI5725842.1"/>
    </source>
</evidence>
<dbReference type="GO" id="GO:0005737">
    <property type="term" value="C:cytoplasm"/>
    <property type="evidence" value="ECO:0007669"/>
    <property type="project" value="TreeGrafter"/>
</dbReference>
<dbReference type="InterPro" id="IPR036291">
    <property type="entry name" value="NAD(P)-bd_dom_sf"/>
</dbReference>
<dbReference type="EMBL" id="CANTFL010000624">
    <property type="protein sequence ID" value="CAI5725842.1"/>
    <property type="molecule type" value="Genomic_DNA"/>
</dbReference>
<dbReference type="AlphaFoldDB" id="A0AAV0TQK3"/>
<keyword evidence="2" id="KW-0560">Oxidoreductase</keyword>
<name>A0AAV0TQK3_HYABA</name>
<gene>
    <name evidence="4" type="ORF">HBR001_LOCUS3701</name>
</gene>
<comment type="caution">
    <text evidence="4">The sequence shown here is derived from an EMBL/GenBank/DDBJ whole genome shotgun (WGS) entry which is preliminary data.</text>
</comment>
<dbReference type="Gene3D" id="3.40.50.720">
    <property type="entry name" value="NAD(P)-binding Rossmann-like Domain"/>
    <property type="match status" value="1"/>
</dbReference>
<evidence type="ECO:0000256" key="3">
    <source>
        <dbReference type="RuleBase" id="RU000363"/>
    </source>
</evidence>
<proteinExistence type="inferred from homology"/>
<dbReference type="Pfam" id="PF00106">
    <property type="entry name" value="adh_short"/>
    <property type="match status" value="1"/>
</dbReference>
<evidence type="ECO:0000256" key="1">
    <source>
        <dbReference type="ARBA" id="ARBA00006484"/>
    </source>
</evidence>
<evidence type="ECO:0000256" key="2">
    <source>
        <dbReference type="ARBA" id="ARBA00023002"/>
    </source>
</evidence>
<dbReference type="GO" id="GO:0016616">
    <property type="term" value="F:oxidoreductase activity, acting on the CH-OH group of donors, NAD or NADP as acceptor"/>
    <property type="evidence" value="ECO:0007669"/>
    <property type="project" value="TreeGrafter"/>
</dbReference>
<dbReference type="Proteomes" id="UP001162031">
    <property type="component" value="Unassembled WGS sequence"/>
</dbReference>
<dbReference type="PANTHER" id="PTHR44229:SF4">
    <property type="entry name" value="15-HYDROXYPROSTAGLANDIN DEHYDROGENASE [NAD(+)]"/>
    <property type="match status" value="1"/>
</dbReference>
<reference evidence="4" key="1">
    <citation type="submission" date="2022-12" db="EMBL/GenBank/DDBJ databases">
        <authorList>
            <person name="Webb A."/>
        </authorList>
    </citation>
    <scope>NUCLEOTIDE SEQUENCE</scope>
    <source>
        <strain evidence="4">Hp1</strain>
    </source>
</reference>
<comment type="similarity">
    <text evidence="1 3">Belongs to the short-chain dehydrogenases/reductases (SDR) family.</text>
</comment>
<accession>A0AAV0TQK3</accession>
<organism evidence="4 5">
    <name type="scientific">Hyaloperonospora brassicae</name>
    <name type="common">Brassica downy mildew</name>
    <name type="synonym">Peronospora brassicae</name>
    <dbReference type="NCBI Taxonomy" id="162125"/>
    <lineage>
        <taxon>Eukaryota</taxon>
        <taxon>Sar</taxon>
        <taxon>Stramenopiles</taxon>
        <taxon>Oomycota</taxon>
        <taxon>Peronosporomycetes</taxon>
        <taxon>Peronosporales</taxon>
        <taxon>Peronosporaceae</taxon>
        <taxon>Hyaloperonospora</taxon>
    </lineage>
</organism>
<dbReference type="PANTHER" id="PTHR44229">
    <property type="entry name" value="15-HYDROXYPROSTAGLANDIN DEHYDROGENASE [NAD(+)]"/>
    <property type="match status" value="1"/>
</dbReference>